<keyword evidence="2" id="KW-1185">Reference proteome</keyword>
<dbReference type="HOGENOM" id="CLU_1281774_0_0_9"/>
<evidence type="ECO:0000313" key="1">
    <source>
        <dbReference type="EMBL" id="CBH20188.1"/>
    </source>
</evidence>
<gene>
    <name evidence="1" type="ordered locus">CLOST_0058</name>
</gene>
<dbReference type="EMBL" id="FP565809">
    <property type="protein sequence ID" value="CBH20188.1"/>
    <property type="molecule type" value="Genomic_DNA"/>
</dbReference>
<dbReference type="STRING" id="1511.CLOST_0058"/>
<accession>E3PR58</accession>
<sequence length="222" mass="26146">MNYEVNMINIIKIHGISDCYPELIEGTSQWYYCQESKKTFCDLYEAEEIVKLGHNFEGMNCHLIHYPEGTVHSPFEMKSNVYIEKPIWNNGKFNFLVVNFDLKVIQIYSYEPEYLKLSIIQELPLSITSDCYNLMLKGYPLMLCRDANDGIYEIIWPESKKIVIGKTESLIVRDGNDLYFSRWYEDPEYHESVIVRDVNTGAINEEFDGYLRVLPNGVYWRI</sequence>
<organism evidence="1 2">
    <name type="scientific">Acetoanaerobium sticklandii (strain ATCC 12662 / DSM 519 / JCM 1433 / CCUG 9281 / NCIMB 10654 / HF)</name>
    <name type="common">Clostridium sticklandii</name>
    <dbReference type="NCBI Taxonomy" id="499177"/>
    <lineage>
        <taxon>Bacteria</taxon>
        <taxon>Bacillati</taxon>
        <taxon>Bacillota</taxon>
        <taxon>Clostridia</taxon>
        <taxon>Peptostreptococcales</taxon>
        <taxon>Filifactoraceae</taxon>
        <taxon>Acetoanaerobium</taxon>
    </lineage>
</organism>
<name>E3PR58_ACESD</name>
<evidence type="ECO:0000313" key="2">
    <source>
        <dbReference type="Proteomes" id="UP000007041"/>
    </source>
</evidence>
<dbReference type="Proteomes" id="UP000007041">
    <property type="component" value="Chromosome"/>
</dbReference>
<dbReference type="AlphaFoldDB" id="E3PR58"/>
<proteinExistence type="predicted"/>
<dbReference type="BioCyc" id="CSTI499177:GJE9-61-MONOMER"/>
<reference evidence="2" key="1">
    <citation type="journal article" date="2010" name="BMC Genomics">
        <title>Clostridium sticklandii, a specialist in amino acid degradation:revisiting its metabolism through its genome sequence.</title>
        <authorList>
            <person name="Fonknechten N."/>
            <person name="Chaussonnerie S."/>
            <person name="Tricot S."/>
            <person name="Lajus A."/>
            <person name="Andreesen J.R."/>
            <person name="Perchat N."/>
            <person name="Pelletier E."/>
            <person name="Gouyvenoux M."/>
            <person name="Barbe V."/>
            <person name="Salanoubat M."/>
            <person name="Le Paslier D."/>
            <person name="Weissenbach J."/>
            <person name="Cohen G.N."/>
            <person name="Kreimeyer A."/>
        </authorList>
    </citation>
    <scope>NUCLEOTIDE SEQUENCE [LARGE SCALE GENOMIC DNA]</scope>
    <source>
        <strain evidence="2">ATCC 12662 / DSM 519 / JCM 1433 / CCUG 9281 / NCIMB 10654 / HF</strain>
    </source>
</reference>
<dbReference type="eggNOG" id="ENOG502ZPH0">
    <property type="taxonomic scope" value="Bacteria"/>
</dbReference>
<dbReference type="KEGG" id="cst:CLOST_0058"/>
<protein>
    <submittedName>
        <fullName evidence="1">Uncharacterized protein</fullName>
    </submittedName>
</protein>